<dbReference type="AlphaFoldDB" id="A0A4P2QS17"/>
<gene>
    <name evidence="1" type="ORF">SOCE836_045100</name>
</gene>
<accession>A0A4P2QS17</accession>
<name>A0A4P2QS17_SORCE</name>
<evidence type="ECO:0000313" key="2">
    <source>
        <dbReference type="Proteomes" id="UP000295497"/>
    </source>
</evidence>
<dbReference type="Proteomes" id="UP000295497">
    <property type="component" value="Chromosome"/>
</dbReference>
<dbReference type="RefSeq" id="WP_129575979.1">
    <property type="nucleotide sequence ID" value="NZ_CP012672.1"/>
</dbReference>
<protein>
    <submittedName>
        <fullName evidence="1">Uncharacterized protein</fullName>
    </submittedName>
</protein>
<sequence length="172" mass="18832">MADQQHGERCPKSPRGGHKYEDVILAADNGKLYYLRREDYIRPENELTAENCGHCYDRAMELLRQGVALGWIRPRPGNQACYLVNLASLRRVTPFEPPTWKEEGPDPIQDLLAASEWADQAATHATAAALARELGDPAEAVAAATRTVDAAEQSVKDAKSAVKHLVAGDKGQ</sequence>
<reference evidence="1 2" key="1">
    <citation type="submission" date="2015-09" db="EMBL/GenBank/DDBJ databases">
        <title>Sorangium comparison.</title>
        <authorList>
            <person name="Zaburannyi N."/>
            <person name="Bunk B."/>
            <person name="Overmann J."/>
            <person name="Mueller R."/>
        </authorList>
    </citation>
    <scope>NUCLEOTIDE SEQUENCE [LARGE SCALE GENOMIC DNA]</scope>
    <source>
        <strain evidence="1 2">So ce836</strain>
    </source>
</reference>
<evidence type="ECO:0000313" key="1">
    <source>
        <dbReference type="EMBL" id="AUX32373.1"/>
    </source>
</evidence>
<dbReference type="EMBL" id="CP012672">
    <property type="protein sequence ID" value="AUX32373.1"/>
    <property type="molecule type" value="Genomic_DNA"/>
</dbReference>
<organism evidence="1 2">
    <name type="scientific">Sorangium cellulosum</name>
    <name type="common">Polyangium cellulosum</name>
    <dbReference type="NCBI Taxonomy" id="56"/>
    <lineage>
        <taxon>Bacteria</taxon>
        <taxon>Pseudomonadati</taxon>
        <taxon>Myxococcota</taxon>
        <taxon>Polyangia</taxon>
        <taxon>Polyangiales</taxon>
        <taxon>Polyangiaceae</taxon>
        <taxon>Sorangium</taxon>
    </lineage>
</organism>
<proteinExistence type="predicted"/>